<gene>
    <name evidence="7" type="ORF">DFR68_101370</name>
</gene>
<dbReference type="OrthoDB" id="9765195at2"/>
<name>A0A370HE67_9NOCA</name>
<dbReference type="AlphaFoldDB" id="A0A370HE67"/>
<dbReference type="GO" id="GO:0008422">
    <property type="term" value="F:beta-glucosidase activity"/>
    <property type="evidence" value="ECO:0007669"/>
    <property type="project" value="TreeGrafter"/>
</dbReference>
<dbReference type="InterPro" id="IPR001360">
    <property type="entry name" value="Glyco_hydro_1"/>
</dbReference>
<dbReference type="Proteomes" id="UP000255355">
    <property type="component" value="Unassembled WGS sequence"/>
</dbReference>
<comment type="caution">
    <text evidence="7">The sequence shown here is derived from an EMBL/GenBank/DDBJ whole genome shotgun (WGS) entry which is preliminary data.</text>
</comment>
<dbReference type="InterPro" id="IPR006311">
    <property type="entry name" value="TAT_signal"/>
</dbReference>
<protein>
    <submittedName>
        <fullName evidence="7">Beta-glucosidase</fullName>
    </submittedName>
</protein>
<evidence type="ECO:0000256" key="4">
    <source>
        <dbReference type="RuleBase" id="RU003690"/>
    </source>
</evidence>
<dbReference type="GO" id="GO:0005975">
    <property type="term" value="P:carbohydrate metabolic process"/>
    <property type="evidence" value="ECO:0007669"/>
    <property type="project" value="InterPro"/>
</dbReference>
<feature type="signal peptide" evidence="6">
    <location>
        <begin position="1"/>
        <end position="28"/>
    </location>
</feature>
<dbReference type="PANTHER" id="PTHR10353">
    <property type="entry name" value="GLYCOSYL HYDROLASE"/>
    <property type="match status" value="1"/>
</dbReference>
<evidence type="ECO:0000256" key="1">
    <source>
        <dbReference type="ARBA" id="ARBA00010838"/>
    </source>
</evidence>
<dbReference type="Pfam" id="PF00232">
    <property type="entry name" value="Glyco_hydro_1"/>
    <property type="match status" value="2"/>
</dbReference>
<keyword evidence="3" id="KW-0326">Glycosidase</keyword>
<keyword evidence="2" id="KW-0378">Hydrolase</keyword>
<dbReference type="RefSeq" id="WP_084520333.1">
    <property type="nucleotide sequence ID" value="NZ_QQAZ01000001.1"/>
</dbReference>
<evidence type="ECO:0000313" key="7">
    <source>
        <dbReference type="EMBL" id="RDI55537.1"/>
    </source>
</evidence>
<accession>A0A370HE67</accession>
<evidence type="ECO:0000256" key="3">
    <source>
        <dbReference type="ARBA" id="ARBA00023295"/>
    </source>
</evidence>
<dbReference type="PRINTS" id="PR00131">
    <property type="entry name" value="GLHYDRLASE1"/>
</dbReference>
<evidence type="ECO:0000256" key="2">
    <source>
        <dbReference type="ARBA" id="ARBA00022801"/>
    </source>
</evidence>
<evidence type="ECO:0000313" key="8">
    <source>
        <dbReference type="Proteomes" id="UP000255355"/>
    </source>
</evidence>
<feature type="region of interest" description="Disordered" evidence="5">
    <location>
        <begin position="440"/>
        <end position="463"/>
    </location>
</feature>
<evidence type="ECO:0000256" key="6">
    <source>
        <dbReference type="SAM" id="SignalP"/>
    </source>
</evidence>
<sequence length="463" mass="51406">MRQSNRRHALAACAAAVATLVLPGLVSAAPADRAGGSWRLGDDFLWGVAASGFQSEGSAPDSNWTRYIESGAVDEYQNSVRFLDFYEDDIKHAAALGVKVFRMSIEWARVQPEPGPDGWDEQAFVKYDKMIRRIHAYGMTPMITLDHWVYPGWAADRGGWLDPAMVEDWLTNARKVVNRFATYDPIWVTINEPLAYVGAERRIGAITSNEEADLMVDRLAQAHNDIYDTIHNNQPDALVTSNVGFVSGKEAEVNHGFVDKVRDKLDFVGVDYYFGPDDQTAATGTSAGAPQMWELPQQTEGIYYALRHYHEYLGGKPIYVVESGMPTDNGTDGPCRKRNEPPIEATGDQPYCRADHLRDTLYWIQRAKADGMNVMGYNYWSLTDNYEWGSYAPRFGLYTVNVESDPTLTRTPTGAVDAYVSLIQNGGVASDYIPTRLPTECSQVDPPASCDRPVTVDPRATGS</sequence>
<dbReference type="InterPro" id="IPR017853">
    <property type="entry name" value="GH"/>
</dbReference>
<feature type="chain" id="PRO_5016695198" evidence="6">
    <location>
        <begin position="29"/>
        <end position="463"/>
    </location>
</feature>
<dbReference type="InterPro" id="IPR033132">
    <property type="entry name" value="GH_1_N_CS"/>
</dbReference>
<dbReference type="PROSITE" id="PS00653">
    <property type="entry name" value="GLYCOSYL_HYDROL_F1_2"/>
    <property type="match status" value="1"/>
</dbReference>
<dbReference type="EMBL" id="QQAZ01000001">
    <property type="protein sequence ID" value="RDI55537.1"/>
    <property type="molecule type" value="Genomic_DNA"/>
</dbReference>
<dbReference type="Gene3D" id="3.20.20.80">
    <property type="entry name" value="Glycosidases"/>
    <property type="match status" value="2"/>
</dbReference>
<dbReference type="STRING" id="1210089.GCA_001613165_07093"/>
<keyword evidence="6" id="KW-0732">Signal</keyword>
<reference evidence="7 8" key="1">
    <citation type="submission" date="2018-07" db="EMBL/GenBank/DDBJ databases">
        <title>Genomic Encyclopedia of Type Strains, Phase IV (KMG-IV): sequencing the most valuable type-strain genomes for metagenomic binning, comparative biology and taxonomic classification.</title>
        <authorList>
            <person name="Goeker M."/>
        </authorList>
    </citation>
    <scope>NUCLEOTIDE SEQUENCE [LARGE SCALE GENOMIC DNA]</scope>
    <source>
        <strain evidence="7 8">DSM 44952</strain>
    </source>
</reference>
<keyword evidence="8" id="KW-1185">Reference proteome</keyword>
<evidence type="ECO:0000256" key="5">
    <source>
        <dbReference type="SAM" id="MobiDB-lite"/>
    </source>
</evidence>
<dbReference type="PROSITE" id="PS51318">
    <property type="entry name" value="TAT"/>
    <property type="match status" value="1"/>
</dbReference>
<dbReference type="PANTHER" id="PTHR10353:SF209">
    <property type="entry name" value="GALACTOLIPID GALACTOSYLTRANSFERASE SFR2, CHLOROPLASTIC"/>
    <property type="match status" value="1"/>
</dbReference>
<dbReference type="SUPFAM" id="SSF51445">
    <property type="entry name" value="(Trans)glycosidases"/>
    <property type="match status" value="1"/>
</dbReference>
<comment type="similarity">
    <text evidence="1 4">Belongs to the glycosyl hydrolase 1 family.</text>
</comment>
<organism evidence="7 8">
    <name type="scientific">Nocardia mexicana</name>
    <dbReference type="NCBI Taxonomy" id="279262"/>
    <lineage>
        <taxon>Bacteria</taxon>
        <taxon>Bacillati</taxon>
        <taxon>Actinomycetota</taxon>
        <taxon>Actinomycetes</taxon>
        <taxon>Mycobacteriales</taxon>
        <taxon>Nocardiaceae</taxon>
        <taxon>Nocardia</taxon>
    </lineage>
</organism>
<proteinExistence type="inferred from homology"/>